<dbReference type="EMBL" id="HBNS01008993">
    <property type="protein sequence ID" value="CAE4592610.1"/>
    <property type="molecule type" value="Transcribed_RNA"/>
</dbReference>
<dbReference type="EMBL" id="HBNS01008994">
    <property type="protein sequence ID" value="CAE4592612.1"/>
    <property type="molecule type" value="Transcribed_RNA"/>
</dbReference>
<evidence type="ECO:0000313" key="3">
    <source>
        <dbReference type="EMBL" id="CAE4592610.1"/>
    </source>
</evidence>
<feature type="region of interest" description="Disordered" evidence="1">
    <location>
        <begin position="578"/>
        <end position="610"/>
    </location>
</feature>
<protein>
    <submittedName>
        <fullName evidence="4">Uncharacterized protein</fullName>
    </submittedName>
</protein>
<dbReference type="AlphaFoldDB" id="A0A6V2CAH7"/>
<evidence type="ECO:0000313" key="2">
    <source>
        <dbReference type="EMBL" id="CAE4592607.1"/>
    </source>
</evidence>
<evidence type="ECO:0000313" key="4">
    <source>
        <dbReference type="EMBL" id="CAE4592612.1"/>
    </source>
</evidence>
<gene>
    <name evidence="2" type="ORF">DBRI00130_LOCUS7264</name>
    <name evidence="3" type="ORF">DBRI00130_LOCUS7265</name>
    <name evidence="4" type="ORF">DBRI00130_LOCUS7266</name>
</gene>
<reference evidence="4" key="1">
    <citation type="submission" date="2021-01" db="EMBL/GenBank/DDBJ databases">
        <authorList>
            <person name="Corre E."/>
            <person name="Pelletier E."/>
            <person name="Niang G."/>
            <person name="Scheremetjew M."/>
            <person name="Finn R."/>
            <person name="Kale V."/>
            <person name="Holt S."/>
            <person name="Cochrane G."/>
            <person name="Meng A."/>
            <person name="Brown T."/>
            <person name="Cohen L."/>
        </authorList>
    </citation>
    <scope>NUCLEOTIDE SEQUENCE</scope>
    <source>
        <strain evidence="4">GSO104</strain>
    </source>
</reference>
<name>A0A6V2CAH7_9STRA</name>
<feature type="compositionally biased region" description="Basic and acidic residues" evidence="1">
    <location>
        <begin position="592"/>
        <end position="605"/>
    </location>
</feature>
<accession>A0A6V2CAH7</accession>
<proteinExistence type="predicted"/>
<feature type="compositionally biased region" description="Polar residues" evidence="1">
    <location>
        <begin position="579"/>
        <end position="588"/>
    </location>
</feature>
<sequence length="636" mass="70227">MAIRFYERYGFVRVGAITRFKDNAMMPEVAYRHWSEIVDGEALEPSYMMALRFKETSTHGLCSMNSQITNREAQCSSSERLHEIKSALKSVFTLLAEALTIRATGSQIYSNSFREMMLTALIFAKSAEDDSMVSTMNEALDLASSNSSAWSKNLIREELSIPRPKEIRQQQLSSGALVELRTPQASCSQATEASGCPLSDPGSTALLREANDMSEGASYTSQLKSIKVTVKMKHEEGPSNPEHSQQLVAEVLPSFLSKNQDKIEKRADGWVCRDVAVSVVVDGSTISNDSTFLTSDQQCLGPRSGETLNSFHRLEAELFMPPFDGNVNDIRDADRSAFENLKESFQDEVSWKKPVRGDSIMLKVDGYDGSPLWLTVEVEKTCAKRERPPGGDSHNSYMVKYYECGSWQYRACILDRTNQGIGRGWCNHSDWCSFALLPVSILDTILIGSWVEYPAVDNTKVQGRISRRVGGGLVSVPKWRVVLSPTSPSTNDTEELAERKFKDLTAGELREAISVDDDAMKRTVKLSNEIDLLPSHANVPSANVPSANVPSANVPSANVPSANVPSANVPSLGVFTPVSGKSTRNRSLPTRVIKESVTPKDRSSQKDPAFADLTESEIEMAADEWATRRIEEYDLG</sequence>
<dbReference type="EMBL" id="HBNS01008992">
    <property type="protein sequence ID" value="CAE4592607.1"/>
    <property type="molecule type" value="Transcribed_RNA"/>
</dbReference>
<evidence type="ECO:0000256" key="1">
    <source>
        <dbReference type="SAM" id="MobiDB-lite"/>
    </source>
</evidence>
<organism evidence="4">
    <name type="scientific">Ditylum brightwellii</name>
    <dbReference type="NCBI Taxonomy" id="49249"/>
    <lineage>
        <taxon>Eukaryota</taxon>
        <taxon>Sar</taxon>
        <taxon>Stramenopiles</taxon>
        <taxon>Ochrophyta</taxon>
        <taxon>Bacillariophyta</taxon>
        <taxon>Mediophyceae</taxon>
        <taxon>Lithodesmiophycidae</taxon>
        <taxon>Lithodesmiales</taxon>
        <taxon>Lithodesmiaceae</taxon>
        <taxon>Ditylum</taxon>
    </lineage>
</organism>